<dbReference type="AlphaFoldDB" id="A0A3L7AE45"/>
<name>A0A3L7AE45_9MICO</name>
<keyword evidence="4" id="KW-1185">Reference proteome</keyword>
<reference evidence="3 4" key="1">
    <citation type="submission" date="2018-10" db="EMBL/GenBank/DDBJ databases">
        <authorList>
            <person name="Li J."/>
        </authorList>
    </citation>
    <scope>NUCLEOTIDE SEQUENCE [LARGE SCALE GENOMIC DNA]</scope>
    <source>
        <strain evidence="3 4">IF 016277</strain>
    </source>
</reference>
<accession>A0A3L7AE45</accession>
<evidence type="ECO:0008006" key="5">
    <source>
        <dbReference type="Google" id="ProtNLM"/>
    </source>
</evidence>
<evidence type="ECO:0000313" key="4">
    <source>
        <dbReference type="Proteomes" id="UP000272503"/>
    </source>
</evidence>
<dbReference type="EMBL" id="RCUX01000001">
    <property type="protein sequence ID" value="RLP77921.1"/>
    <property type="molecule type" value="Genomic_DNA"/>
</dbReference>
<proteinExistence type="predicted"/>
<evidence type="ECO:0000256" key="2">
    <source>
        <dbReference type="SAM" id="SignalP"/>
    </source>
</evidence>
<feature type="chain" id="PRO_5018177997" description="DUF2613 family protein" evidence="2">
    <location>
        <begin position="28"/>
        <end position="61"/>
    </location>
</feature>
<organism evidence="3 4">
    <name type="scientific">Mycetocola tolaasinivorans</name>
    <dbReference type="NCBI Taxonomy" id="76635"/>
    <lineage>
        <taxon>Bacteria</taxon>
        <taxon>Bacillati</taxon>
        <taxon>Actinomycetota</taxon>
        <taxon>Actinomycetes</taxon>
        <taxon>Micrococcales</taxon>
        <taxon>Microbacteriaceae</taxon>
        <taxon>Mycetocola</taxon>
    </lineage>
</organism>
<evidence type="ECO:0000256" key="1">
    <source>
        <dbReference type="SAM" id="MobiDB-lite"/>
    </source>
</evidence>
<comment type="caution">
    <text evidence="3">The sequence shown here is derived from an EMBL/GenBank/DDBJ whole genome shotgun (WGS) entry which is preliminary data.</text>
</comment>
<evidence type="ECO:0000313" key="3">
    <source>
        <dbReference type="EMBL" id="RLP77921.1"/>
    </source>
</evidence>
<sequence>MRVWLKLTLFAAGLVAAFGASFGIAYAVTPDRAANSVVPERPAVSEHPAMPGHSAPAAPSH</sequence>
<dbReference type="Proteomes" id="UP000272503">
    <property type="component" value="Unassembled WGS sequence"/>
</dbReference>
<dbReference type="RefSeq" id="WP_121647014.1">
    <property type="nucleotide sequence ID" value="NZ_RCUX01000001.1"/>
</dbReference>
<feature type="region of interest" description="Disordered" evidence="1">
    <location>
        <begin position="37"/>
        <end position="61"/>
    </location>
</feature>
<keyword evidence="2" id="KW-0732">Signal</keyword>
<protein>
    <recommendedName>
        <fullName evidence="5">DUF2613 family protein</fullName>
    </recommendedName>
</protein>
<feature type="signal peptide" evidence="2">
    <location>
        <begin position="1"/>
        <end position="27"/>
    </location>
</feature>
<gene>
    <name evidence="3" type="ORF">D9V32_00890</name>
</gene>